<sequence>MTTVSQSPVTQANVKIPTNQVVGETQKSQKTSTVNSVQSVQVDNTDSKNTCALCMTEEKSLACIPCGHLSTCVACGHSVRSCPICRQKIEAYVRVYI</sequence>
<accession>A0A8S3GVK9</accession>
<evidence type="ECO:0000256" key="1">
    <source>
        <dbReference type="ARBA" id="ARBA00022723"/>
    </source>
</evidence>
<evidence type="ECO:0000313" key="7">
    <source>
        <dbReference type="Proteomes" id="UP000681967"/>
    </source>
</evidence>
<evidence type="ECO:0000256" key="4">
    <source>
        <dbReference type="PROSITE-ProRule" id="PRU00175"/>
    </source>
</evidence>
<dbReference type="Gene3D" id="1.10.533.10">
    <property type="entry name" value="Death Domain, Fas"/>
    <property type="match status" value="1"/>
</dbReference>
<name>A0A8S3GVK9_9BILA</name>
<dbReference type="Pfam" id="PF13920">
    <property type="entry name" value="zf-C3HC4_3"/>
    <property type="match status" value="1"/>
</dbReference>
<dbReference type="InterPro" id="IPR051728">
    <property type="entry name" value="RING-FYVE_E3_ubiquitin-ligase"/>
</dbReference>
<proteinExistence type="predicted"/>
<dbReference type="EMBL" id="CAJOBH010277734">
    <property type="protein sequence ID" value="CAF5168966.1"/>
    <property type="molecule type" value="Genomic_DNA"/>
</dbReference>
<dbReference type="GO" id="GO:0008270">
    <property type="term" value="F:zinc ion binding"/>
    <property type="evidence" value="ECO:0007669"/>
    <property type="project" value="UniProtKB-KW"/>
</dbReference>
<dbReference type="Proteomes" id="UP000681967">
    <property type="component" value="Unassembled WGS sequence"/>
</dbReference>
<feature type="domain" description="RING-type" evidence="5">
    <location>
        <begin position="51"/>
        <end position="86"/>
    </location>
</feature>
<dbReference type="PANTHER" id="PTHR14879:SF5">
    <property type="entry name" value="RING-TYPE DOMAIN-CONTAINING PROTEIN"/>
    <property type="match status" value="1"/>
</dbReference>
<comment type="caution">
    <text evidence="6">The sequence shown here is derived from an EMBL/GenBank/DDBJ whole genome shotgun (WGS) entry which is preliminary data.</text>
</comment>
<evidence type="ECO:0000259" key="5">
    <source>
        <dbReference type="PROSITE" id="PS50089"/>
    </source>
</evidence>
<organism evidence="6 7">
    <name type="scientific">Rotaria magnacalcarata</name>
    <dbReference type="NCBI Taxonomy" id="392030"/>
    <lineage>
        <taxon>Eukaryota</taxon>
        <taxon>Metazoa</taxon>
        <taxon>Spiralia</taxon>
        <taxon>Gnathifera</taxon>
        <taxon>Rotifera</taxon>
        <taxon>Eurotatoria</taxon>
        <taxon>Bdelloidea</taxon>
        <taxon>Philodinida</taxon>
        <taxon>Philodinidae</taxon>
        <taxon>Rotaria</taxon>
    </lineage>
</organism>
<evidence type="ECO:0000313" key="6">
    <source>
        <dbReference type="EMBL" id="CAF5168966.1"/>
    </source>
</evidence>
<dbReference type="AlphaFoldDB" id="A0A8S3GVK9"/>
<keyword evidence="1" id="KW-0479">Metal-binding</keyword>
<evidence type="ECO:0000256" key="2">
    <source>
        <dbReference type="ARBA" id="ARBA00022771"/>
    </source>
</evidence>
<protein>
    <recommendedName>
        <fullName evidence="5">RING-type domain-containing protein</fullName>
    </recommendedName>
</protein>
<keyword evidence="2 4" id="KW-0863">Zinc-finger</keyword>
<dbReference type="FunFam" id="1.10.1170.10:FF:000002">
    <property type="entry name" value="Baculoviral IAP repeat containing 7"/>
    <property type="match status" value="1"/>
</dbReference>
<dbReference type="InterPro" id="IPR011029">
    <property type="entry name" value="DEATH-like_dom_sf"/>
</dbReference>
<dbReference type="SUPFAM" id="SSF57850">
    <property type="entry name" value="RING/U-box"/>
    <property type="match status" value="1"/>
</dbReference>
<dbReference type="InterPro" id="IPR001841">
    <property type="entry name" value="Znf_RING"/>
</dbReference>
<keyword evidence="3" id="KW-0862">Zinc</keyword>
<reference evidence="6" key="1">
    <citation type="submission" date="2021-02" db="EMBL/GenBank/DDBJ databases">
        <authorList>
            <person name="Nowell W R."/>
        </authorList>
    </citation>
    <scope>NUCLEOTIDE SEQUENCE</scope>
</reference>
<gene>
    <name evidence="6" type="ORF">BYL167_LOCUS76777</name>
</gene>
<dbReference type="PROSITE" id="PS50089">
    <property type="entry name" value="ZF_RING_2"/>
    <property type="match status" value="1"/>
</dbReference>
<evidence type="ECO:0000256" key="3">
    <source>
        <dbReference type="ARBA" id="ARBA00022833"/>
    </source>
</evidence>
<dbReference type="Gene3D" id="1.10.1170.10">
    <property type="entry name" value="Inhibitor Of Apoptosis Protein (2mihbC-IAP-1), Chain A"/>
    <property type="match status" value="1"/>
</dbReference>
<dbReference type="PANTHER" id="PTHR14879">
    <property type="entry name" value="CASPASE REGULATOR, RING FINGER DOMAIN-CONTAINING"/>
    <property type="match status" value="1"/>
</dbReference>